<proteinExistence type="inferred from homology"/>
<name>T0MMX0_9MICR</name>
<keyword evidence="1" id="KW-0694">RNA-binding</keyword>
<dbReference type="GO" id="GO:0003723">
    <property type="term" value="F:RNA binding"/>
    <property type="evidence" value="ECO:0007669"/>
    <property type="project" value="UniProtKB-KW"/>
</dbReference>
<dbReference type="Proteomes" id="UP000053780">
    <property type="component" value="Unassembled WGS sequence"/>
</dbReference>
<organism evidence="3 4">
    <name type="scientific">Vairimorpha apis BRL 01</name>
    <dbReference type="NCBI Taxonomy" id="1037528"/>
    <lineage>
        <taxon>Eukaryota</taxon>
        <taxon>Fungi</taxon>
        <taxon>Fungi incertae sedis</taxon>
        <taxon>Microsporidia</taxon>
        <taxon>Nosematidae</taxon>
        <taxon>Vairimorpha</taxon>
    </lineage>
</organism>
<keyword evidence="1" id="KW-0548">Nucleotidyltransferase</keyword>
<comment type="catalytic activity">
    <reaction evidence="1">
        <text>RNA(n) + a ribonucleoside 5'-triphosphate = RNA(n+1) + diphosphate</text>
        <dbReference type="Rhea" id="RHEA:21248"/>
        <dbReference type="Rhea" id="RHEA-COMP:14527"/>
        <dbReference type="Rhea" id="RHEA-COMP:17342"/>
        <dbReference type="ChEBI" id="CHEBI:33019"/>
        <dbReference type="ChEBI" id="CHEBI:61557"/>
        <dbReference type="ChEBI" id="CHEBI:140395"/>
        <dbReference type="EC" id="2.7.7.48"/>
    </reaction>
</comment>
<dbReference type="PANTHER" id="PTHR23079:SF55">
    <property type="entry name" value="RNA-DIRECTED RNA POLYMERASE"/>
    <property type="match status" value="1"/>
</dbReference>
<dbReference type="InterPro" id="IPR057596">
    <property type="entry name" value="RDRP_core"/>
</dbReference>
<reference evidence="3 4" key="1">
    <citation type="journal article" date="2013" name="BMC Genomics">
        <title>Genome sequencing and comparative genomics of honey bee microsporidia, Nosema apis reveal novel insights into host-parasite interactions.</title>
        <authorList>
            <person name="Chen Yp."/>
            <person name="Pettis J.S."/>
            <person name="Zhao Y."/>
            <person name="Liu X."/>
            <person name="Tallon L.J."/>
            <person name="Sadzewicz L.D."/>
            <person name="Li R."/>
            <person name="Zheng H."/>
            <person name="Huang S."/>
            <person name="Zhang X."/>
            <person name="Hamilton M.C."/>
            <person name="Pernal S.F."/>
            <person name="Melathopoulos A.P."/>
            <person name="Yan X."/>
            <person name="Evans J.D."/>
        </authorList>
    </citation>
    <scope>NUCLEOTIDE SEQUENCE [LARGE SCALE GENOMIC DNA]</scope>
    <source>
        <strain evidence="3 4">BRL 01</strain>
    </source>
</reference>
<dbReference type="Pfam" id="PF05183">
    <property type="entry name" value="RdRP"/>
    <property type="match status" value="1"/>
</dbReference>
<keyword evidence="1" id="KW-0808">Transferase</keyword>
<evidence type="ECO:0000313" key="3">
    <source>
        <dbReference type="EMBL" id="EQB62335.1"/>
    </source>
</evidence>
<dbReference type="GO" id="GO:0003968">
    <property type="term" value="F:RNA-directed RNA polymerase activity"/>
    <property type="evidence" value="ECO:0007669"/>
    <property type="project" value="UniProtKB-KW"/>
</dbReference>
<dbReference type="GO" id="GO:0030422">
    <property type="term" value="P:siRNA processing"/>
    <property type="evidence" value="ECO:0007669"/>
    <property type="project" value="TreeGrafter"/>
</dbReference>
<evidence type="ECO:0000256" key="1">
    <source>
        <dbReference type="RuleBase" id="RU363098"/>
    </source>
</evidence>
<dbReference type="PANTHER" id="PTHR23079">
    <property type="entry name" value="RNA-DEPENDENT RNA POLYMERASE"/>
    <property type="match status" value="1"/>
</dbReference>
<keyword evidence="4" id="KW-1185">Reference proteome</keyword>
<feature type="domain" description="RDRP core" evidence="2">
    <location>
        <begin position="1"/>
        <end position="385"/>
    </location>
</feature>
<dbReference type="AlphaFoldDB" id="T0MMX0"/>
<dbReference type="GO" id="GO:0031380">
    <property type="term" value="C:nuclear RNA-directed RNA polymerase complex"/>
    <property type="evidence" value="ECO:0007669"/>
    <property type="project" value="TreeGrafter"/>
</dbReference>
<protein>
    <recommendedName>
        <fullName evidence="1">RNA-dependent RNA polymerase</fullName>
        <ecNumber evidence="1">2.7.7.48</ecNumber>
    </recommendedName>
</protein>
<keyword evidence="1 3" id="KW-0696">RNA-directed RNA polymerase</keyword>
<dbReference type="HOGENOM" id="CLU_580164_0_0_1"/>
<comment type="similarity">
    <text evidence="1">Belongs to the RdRP family.</text>
</comment>
<evidence type="ECO:0000313" key="4">
    <source>
        <dbReference type="Proteomes" id="UP000053780"/>
    </source>
</evidence>
<sequence length="471" mass="54630">MRKFNSTHNNLECITYSSFNPCFINRQIINLLEGLKIDVSVFIEYQDKYFLKIMKEIYENPLLFVKKYFGILPYKEFIKDTKIFKKLLLQVSNKLVKDIIKKNRIFIEKGAVLMGTLDELCILEQDEVFIKIEKRFLNGVIENSHFYKADIFKNENCKDNIINSKNMNISNENFNILAKDIEKCYIEEGEYCIVIGSLIICKNPCLHPGDIQIAKGVYKKELSYLRNVLVFSQKGNRPISNMCSGSDLDGDMYTIIWDKSFIPKNSYEPSNYGDHTFLSKEIVSLKDVVNFYIKYIRNYHLGRISHAHMVSCDINGITNDNSILLAELFNKSIDFPKTGFVASVPESLIPVEYPDFMQINKTNFNSSKSLNIYESYKSLGTLYRRSKSCLVHKKLKCECTKCIKKTIKEFSNYIRIIFEGSKIKSKCLYENFNSVNNSDDSNNIDVLKDSNFNSSELNKLKNAEFNSNIKK</sequence>
<dbReference type="VEuPathDB" id="MicrosporidiaDB:NAPIS_ORF00091"/>
<accession>T0MMX0</accession>
<dbReference type="EC" id="2.7.7.48" evidence="1"/>
<dbReference type="OrthoDB" id="6513042at2759"/>
<dbReference type="InterPro" id="IPR007855">
    <property type="entry name" value="RDRP"/>
</dbReference>
<evidence type="ECO:0000259" key="2">
    <source>
        <dbReference type="Pfam" id="PF05183"/>
    </source>
</evidence>
<gene>
    <name evidence="3" type="ORF">NAPIS_ORF00091</name>
</gene>
<dbReference type="EMBL" id="KE646879">
    <property type="protein sequence ID" value="EQB62335.1"/>
    <property type="molecule type" value="Genomic_DNA"/>
</dbReference>